<feature type="region of interest" description="Disordered" evidence="1">
    <location>
        <begin position="258"/>
        <end position="288"/>
    </location>
</feature>
<evidence type="ECO:0000256" key="1">
    <source>
        <dbReference type="SAM" id="MobiDB-lite"/>
    </source>
</evidence>
<name>E2AHP6_CAMFO</name>
<organism evidence="3">
    <name type="scientific">Camponotus floridanus</name>
    <name type="common">Florida carpenter ant</name>
    <dbReference type="NCBI Taxonomy" id="104421"/>
    <lineage>
        <taxon>Eukaryota</taxon>
        <taxon>Metazoa</taxon>
        <taxon>Ecdysozoa</taxon>
        <taxon>Arthropoda</taxon>
        <taxon>Hexapoda</taxon>
        <taxon>Insecta</taxon>
        <taxon>Pterygota</taxon>
        <taxon>Neoptera</taxon>
        <taxon>Endopterygota</taxon>
        <taxon>Hymenoptera</taxon>
        <taxon>Apocrita</taxon>
        <taxon>Aculeata</taxon>
        <taxon>Formicoidea</taxon>
        <taxon>Formicidae</taxon>
        <taxon>Formicinae</taxon>
        <taxon>Camponotus</taxon>
    </lineage>
</organism>
<evidence type="ECO:0000313" key="2">
    <source>
        <dbReference type="EMBL" id="EFN67026.1"/>
    </source>
</evidence>
<feature type="compositionally biased region" description="Basic and acidic residues" evidence="1">
    <location>
        <begin position="116"/>
        <end position="126"/>
    </location>
</feature>
<dbReference type="EMBL" id="GL439579">
    <property type="protein sequence ID" value="EFN67026.1"/>
    <property type="molecule type" value="Genomic_DNA"/>
</dbReference>
<proteinExistence type="predicted"/>
<feature type="compositionally biased region" description="Acidic residues" evidence="1">
    <location>
        <begin position="127"/>
        <end position="171"/>
    </location>
</feature>
<dbReference type="AlphaFoldDB" id="E2AHP6"/>
<dbReference type="InParanoid" id="E2AHP6"/>
<sequence length="305" mass="35503">MNLITLYSVASLSIDNAKAEAMFLFVLLSSFLVLSHICIVDDALDWDFPARFSATIVNENIHGHVPYVEAKVYESFEPSLRRRLLEHPRWIKQAYRDNDYNVVRKRHQFQNKLDENRSYRSAVKDNENEDEEEEDEEEEEEEEDEGDEEDKNVDEETEEQDENEEEMVNEEPSEIYDYGRNFCRVFQVAAAVRSESKSRVVRSGYVPFGGKVGERERQEIVRIRSATEECEDESTESPQYYEYANHVTFPFQLPPVRARSGGRRVRRPDLDDAEITPNLTPNRNVLSPAGKKRRGFRCCIRSGGI</sequence>
<keyword evidence="3" id="KW-1185">Reference proteome</keyword>
<dbReference type="OMA" id="WIKQAYR"/>
<gene>
    <name evidence="2" type="ORF">EAG_04319</name>
</gene>
<reference evidence="2 3" key="1">
    <citation type="journal article" date="2010" name="Science">
        <title>Genomic comparison of the ants Camponotus floridanus and Harpegnathos saltator.</title>
        <authorList>
            <person name="Bonasio R."/>
            <person name="Zhang G."/>
            <person name="Ye C."/>
            <person name="Mutti N.S."/>
            <person name="Fang X."/>
            <person name="Qin N."/>
            <person name="Donahue G."/>
            <person name="Yang P."/>
            <person name="Li Q."/>
            <person name="Li C."/>
            <person name="Zhang P."/>
            <person name="Huang Z."/>
            <person name="Berger S.L."/>
            <person name="Reinberg D."/>
            <person name="Wang J."/>
            <person name="Liebig J."/>
        </authorList>
    </citation>
    <scope>NUCLEOTIDE SEQUENCE [LARGE SCALE GENOMIC DNA]</scope>
    <source>
        <strain evidence="3">C129</strain>
    </source>
</reference>
<protein>
    <submittedName>
        <fullName evidence="2">Uncharacterized protein</fullName>
    </submittedName>
</protein>
<evidence type="ECO:0000313" key="3">
    <source>
        <dbReference type="Proteomes" id="UP000000311"/>
    </source>
</evidence>
<feature type="region of interest" description="Disordered" evidence="1">
    <location>
        <begin position="116"/>
        <end position="171"/>
    </location>
</feature>
<accession>E2AHP6</accession>
<dbReference type="Proteomes" id="UP000000311">
    <property type="component" value="Unassembled WGS sequence"/>
</dbReference>